<proteinExistence type="predicted"/>
<feature type="coiled-coil region" evidence="1">
    <location>
        <begin position="435"/>
        <end position="481"/>
    </location>
</feature>
<dbReference type="SUPFAM" id="SSF54928">
    <property type="entry name" value="RNA-binding domain, RBD"/>
    <property type="match status" value="1"/>
</dbReference>
<feature type="compositionally biased region" description="Basic and acidic residues" evidence="2">
    <location>
        <begin position="833"/>
        <end position="856"/>
    </location>
</feature>
<dbReference type="AlphaFoldDB" id="A0A9W6WIN0"/>
<feature type="compositionally biased region" description="Basic residues" evidence="2">
    <location>
        <begin position="788"/>
        <end position="800"/>
    </location>
</feature>
<organism evidence="3 4">
    <name type="scientific">Candida boidinii</name>
    <name type="common">Yeast</name>
    <dbReference type="NCBI Taxonomy" id="5477"/>
    <lineage>
        <taxon>Eukaryota</taxon>
        <taxon>Fungi</taxon>
        <taxon>Dikarya</taxon>
        <taxon>Ascomycota</taxon>
        <taxon>Saccharomycotina</taxon>
        <taxon>Pichiomycetes</taxon>
        <taxon>Pichiales</taxon>
        <taxon>Pichiaceae</taxon>
        <taxon>Ogataea</taxon>
        <taxon>Ogataea/Candida clade</taxon>
    </lineage>
</organism>
<reference evidence="3" key="1">
    <citation type="submission" date="2023-04" db="EMBL/GenBank/DDBJ databases">
        <title>Candida boidinii NBRC 10035.</title>
        <authorList>
            <person name="Ichikawa N."/>
            <person name="Sato H."/>
            <person name="Tonouchi N."/>
        </authorList>
    </citation>
    <scope>NUCLEOTIDE SEQUENCE</scope>
    <source>
        <strain evidence="3">NBRC 10035</strain>
    </source>
</reference>
<name>A0A9W6WIN0_CANBO</name>
<dbReference type="Proteomes" id="UP001165120">
    <property type="component" value="Unassembled WGS sequence"/>
</dbReference>
<feature type="compositionally biased region" description="Basic and acidic residues" evidence="2">
    <location>
        <begin position="700"/>
        <end position="711"/>
    </location>
</feature>
<evidence type="ECO:0000256" key="2">
    <source>
        <dbReference type="SAM" id="MobiDB-lite"/>
    </source>
</evidence>
<feature type="compositionally biased region" description="Polar residues" evidence="2">
    <location>
        <begin position="579"/>
        <end position="604"/>
    </location>
</feature>
<evidence type="ECO:0000256" key="1">
    <source>
        <dbReference type="SAM" id="Coils"/>
    </source>
</evidence>
<dbReference type="InterPro" id="IPR035979">
    <property type="entry name" value="RBD_domain_sf"/>
</dbReference>
<sequence length="967" mass="110617">MDHTNAFLNTLSGKMKMTLGEFLVDDTFGESWADDDFDINSISAPIGKPPSAMEGYNHFSDNFKSQYGNMDRRYNNEHSMMGGGGGGGSNFHQRKLEPPFIAKFSNLSESITKAVIQELFDSRFLKFERCKVLIDPNPPQSRFSNSNAATNVKKCAYVQFDTSQELLKVVKWNDIYMDRLKVQISVADFTDFRDVQEYNKEIGYNEDDENKRVEELKKLELENQNQNQNHSEVGDGIKNGRRQMNHFQNINNNNNNNNNNRGFDNGFGNHELNNRGQEPSYRGNDGSFDMLNNNNIANNHNNNDYYNREAGTAPPPVRRVNPFGEAKPVEVHTPVEIADHLDVRNNLNQHHNFNNHDPNGGLNRNFMLNPNINQINHPSDINNGISNLDNINQIQPIKRFNPFGNAKPVDTLSKQLELEKKLKDLAINETTFKTMASLEHEQKQKELELQKVKEKEERQRLEKERLEKKRLEKEILEKERFGKEKLEKEKSEKLRIERQKKDNDNYEIQEDRFHNSLNDGGGRFLNPQNRFKNQNYVNPNLRRQNRGINKLFETDYNHNDTVVPHVSILKKTALESNDKPQLNANISSDKSQDTSIKQPSTNEPSTRRAPIQNIKSRRPRSRSPSKRNQNQNQNQKGNKTYHEKLEFRPINEVKPKVVENIDLTVKELDLFDKEDAEAIAKAADTSKLKPAESNNISQITDDREARKEQFKSMRSPRKFNYPTSAKYINPDLLQEKNKDQKTSKDQKPLNDAKFQKELKGDKDEKAEKELKGQKDEKDEKEMKDQKYQKTKKFPPKRVRTPKSDNSSNNENSNYVRTKDFKSKNIKKQISSDSHSEPKTELKREGPDKINNSREELATASSGSNEGSDLAKNSTQNVDKVDKKDSNGSHFSKSDNRGGRGGFSSRGGFSGRGGFSSRGGRGSRGAFRNNFISSMKYIKPGLASNGSKGGNESSDPSAKAEPSQISEK</sequence>
<feature type="compositionally biased region" description="Low complexity" evidence="2">
    <location>
        <begin position="246"/>
        <end position="269"/>
    </location>
</feature>
<feature type="compositionally biased region" description="Polar residues" evidence="2">
    <location>
        <begin position="526"/>
        <end position="542"/>
    </location>
</feature>
<accession>A0A9W6WIN0</accession>
<feature type="region of interest" description="Disordered" evidence="2">
    <location>
        <begin position="579"/>
        <end position="647"/>
    </location>
</feature>
<feature type="compositionally biased region" description="Polar residues" evidence="2">
    <location>
        <begin position="858"/>
        <end position="877"/>
    </location>
</feature>
<feature type="compositionally biased region" description="Basic and acidic residues" evidence="2">
    <location>
        <begin position="878"/>
        <end position="897"/>
    </location>
</feature>
<feature type="region of interest" description="Disordered" evidence="2">
    <location>
        <begin position="938"/>
        <end position="967"/>
    </location>
</feature>
<feature type="compositionally biased region" description="Basic and acidic residues" evidence="2">
    <location>
        <begin position="733"/>
        <end position="787"/>
    </location>
</feature>
<comment type="caution">
    <text evidence="3">The sequence shown here is derived from an EMBL/GenBank/DDBJ whole genome shotgun (WGS) entry which is preliminary data.</text>
</comment>
<dbReference type="EMBL" id="BSXN01001224">
    <property type="protein sequence ID" value="GME72196.1"/>
    <property type="molecule type" value="Genomic_DNA"/>
</dbReference>
<dbReference type="InterPro" id="IPR012677">
    <property type="entry name" value="Nucleotide-bd_a/b_plait_sf"/>
</dbReference>
<feature type="region of interest" description="Disordered" evidence="2">
    <location>
        <begin position="246"/>
        <end position="280"/>
    </location>
</feature>
<evidence type="ECO:0000313" key="4">
    <source>
        <dbReference type="Proteomes" id="UP001165120"/>
    </source>
</evidence>
<feature type="compositionally biased region" description="Low complexity" evidence="2">
    <location>
        <begin position="626"/>
        <end position="638"/>
    </location>
</feature>
<keyword evidence="1" id="KW-0175">Coiled coil</keyword>
<feature type="region of interest" description="Disordered" evidence="2">
    <location>
        <begin position="513"/>
        <end position="542"/>
    </location>
</feature>
<feature type="compositionally biased region" description="Low complexity" evidence="2">
    <location>
        <begin position="803"/>
        <end position="813"/>
    </location>
</feature>
<dbReference type="CDD" id="cd00590">
    <property type="entry name" value="RRM_SF"/>
    <property type="match status" value="1"/>
</dbReference>
<dbReference type="Gene3D" id="3.30.70.330">
    <property type="match status" value="1"/>
</dbReference>
<feature type="region of interest" description="Disordered" evidence="2">
    <location>
        <begin position="686"/>
        <end position="926"/>
    </location>
</feature>
<dbReference type="GO" id="GO:0003676">
    <property type="term" value="F:nucleic acid binding"/>
    <property type="evidence" value="ECO:0007669"/>
    <property type="project" value="InterPro"/>
</dbReference>
<feature type="compositionally biased region" description="Polar residues" evidence="2">
    <location>
        <begin position="943"/>
        <end position="955"/>
    </location>
</feature>
<protein>
    <submittedName>
        <fullName evidence="3">Unnamed protein product</fullName>
    </submittedName>
</protein>
<keyword evidence="4" id="KW-1185">Reference proteome</keyword>
<feature type="compositionally biased region" description="Gly residues" evidence="2">
    <location>
        <begin position="898"/>
        <end position="922"/>
    </location>
</feature>
<feature type="compositionally biased region" description="Basic residues" evidence="2">
    <location>
        <begin position="615"/>
        <end position="625"/>
    </location>
</feature>
<evidence type="ECO:0000313" key="3">
    <source>
        <dbReference type="EMBL" id="GME72196.1"/>
    </source>
</evidence>
<gene>
    <name evidence="3" type="ORF">Cboi02_000351200</name>
</gene>